<dbReference type="PANTHER" id="PTHR34109">
    <property type="entry name" value="BNAUNNG04460D PROTEIN-RELATED"/>
    <property type="match status" value="1"/>
</dbReference>
<protein>
    <submittedName>
        <fullName evidence="1">Uncharacterized conserved protein PhnB, glyoxalase superfamily</fullName>
    </submittedName>
</protein>
<comment type="caution">
    <text evidence="1">The sequence shown here is derived from an EMBL/GenBank/DDBJ whole genome shotgun (WGS) entry which is preliminary data.</text>
</comment>
<gene>
    <name evidence="1" type="ORF">SAMN05444387_4392</name>
</gene>
<organism evidence="1 2">
    <name type="scientific">Flavobacterium pectinovorum</name>
    <dbReference type="NCBI Taxonomy" id="29533"/>
    <lineage>
        <taxon>Bacteria</taxon>
        <taxon>Pseudomonadati</taxon>
        <taxon>Bacteroidota</taxon>
        <taxon>Flavobacteriia</taxon>
        <taxon>Flavobacteriales</taxon>
        <taxon>Flavobacteriaceae</taxon>
        <taxon>Flavobacterium</taxon>
    </lineage>
</organism>
<dbReference type="Gene3D" id="3.30.720.110">
    <property type="match status" value="1"/>
</dbReference>
<reference evidence="1 2" key="1">
    <citation type="submission" date="2016-11" db="EMBL/GenBank/DDBJ databases">
        <authorList>
            <person name="Varghese N."/>
            <person name="Submissions S."/>
        </authorList>
    </citation>
    <scope>NUCLEOTIDE SEQUENCE [LARGE SCALE GENOMIC DNA]</scope>
    <source>
        <strain evidence="1 2">DSM 6368</strain>
    </source>
</reference>
<dbReference type="EMBL" id="FRBX01000007">
    <property type="protein sequence ID" value="SHN15395.1"/>
    <property type="molecule type" value="Genomic_DNA"/>
</dbReference>
<dbReference type="CDD" id="cd07246">
    <property type="entry name" value="VOC_like"/>
    <property type="match status" value="1"/>
</dbReference>
<dbReference type="Proteomes" id="UP000184216">
    <property type="component" value="Unassembled WGS sequence"/>
</dbReference>
<evidence type="ECO:0000313" key="2">
    <source>
        <dbReference type="Proteomes" id="UP000184216"/>
    </source>
</evidence>
<dbReference type="PANTHER" id="PTHR34109:SF1">
    <property type="entry name" value="VOC DOMAIN-CONTAINING PROTEIN"/>
    <property type="match status" value="1"/>
</dbReference>
<dbReference type="SUPFAM" id="SSF54593">
    <property type="entry name" value="Glyoxalase/Bleomycin resistance protein/Dihydroxybiphenyl dioxygenase"/>
    <property type="match status" value="1"/>
</dbReference>
<proteinExistence type="predicted"/>
<dbReference type="InterPro" id="IPR029068">
    <property type="entry name" value="Glyas_Bleomycin-R_OHBP_Dase"/>
</dbReference>
<dbReference type="Gene3D" id="3.30.720.120">
    <property type="match status" value="1"/>
</dbReference>
<sequence length="139" mass="15677">MVVSVILNNRKMNIPKNHQVVMPYLIVKGALKFIEFTKNVFNATELQAPLLREDGTVQHAEITMHNSTIMVTDETKDFKVQNANLFVYVPNADESFKKAIAEGATVLMELSDQNYGRTCGVTDPFGNIWWITSVDKLTI</sequence>
<evidence type="ECO:0000313" key="1">
    <source>
        <dbReference type="EMBL" id="SHN15395.1"/>
    </source>
</evidence>
<accession>A0ABY1J931</accession>
<keyword evidence="2" id="KW-1185">Reference proteome</keyword>
<name>A0ABY1J931_9FLAO</name>